<dbReference type="Proteomes" id="UP000229401">
    <property type="component" value="Unassembled WGS sequence"/>
</dbReference>
<dbReference type="Pfam" id="PF12728">
    <property type="entry name" value="HTH_17"/>
    <property type="match status" value="1"/>
</dbReference>
<dbReference type="EMBL" id="PFLI01000174">
    <property type="protein sequence ID" value="PIY71658.1"/>
    <property type="molecule type" value="Genomic_DNA"/>
</dbReference>
<organism evidence="3 4">
    <name type="scientific">Candidatus Roizmanbacteria bacterium CG_4_10_14_0_8_um_filter_33_9</name>
    <dbReference type="NCBI Taxonomy" id="1974826"/>
    <lineage>
        <taxon>Bacteria</taxon>
        <taxon>Candidatus Roizmaniibacteriota</taxon>
    </lineage>
</organism>
<protein>
    <recommendedName>
        <fullName evidence="2">Helix-turn-helix domain-containing protein</fullName>
    </recommendedName>
</protein>
<sequence>MDYLSLKQIAKELNISVITVRRYIKLRKLRAKKIGKEYRVLRSDFNNFINPSEPNNFQTEGVKKEIVGEPPKHFLNHPPRDEGPDNKPKHKHLQIFPGINSSIMETIMEMSGEMPLISDLKEVIEEHAKECISIINKIEKEGITDTQVAV</sequence>
<dbReference type="InterPro" id="IPR009061">
    <property type="entry name" value="DNA-bd_dom_put_sf"/>
</dbReference>
<feature type="compositionally biased region" description="Basic and acidic residues" evidence="1">
    <location>
        <begin position="69"/>
        <end position="87"/>
    </location>
</feature>
<feature type="non-terminal residue" evidence="3">
    <location>
        <position position="150"/>
    </location>
</feature>
<dbReference type="InterPro" id="IPR010093">
    <property type="entry name" value="SinI_DNA-bd"/>
</dbReference>
<evidence type="ECO:0000259" key="2">
    <source>
        <dbReference type="Pfam" id="PF12728"/>
    </source>
</evidence>
<dbReference type="GO" id="GO:0003677">
    <property type="term" value="F:DNA binding"/>
    <property type="evidence" value="ECO:0007669"/>
    <property type="project" value="InterPro"/>
</dbReference>
<feature type="region of interest" description="Disordered" evidence="1">
    <location>
        <begin position="69"/>
        <end position="92"/>
    </location>
</feature>
<feature type="domain" description="Helix-turn-helix" evidence="2">
    <location>
        <begin position="3"/>
        <end position="50"/>
    </location>
</feature>
<dbReference type="SUPFAM" id="SSF46955">
    <property type="entry name" value="Putative DNA-binding domain"/>
    <property type="match status" value="1"/>
</dbReference>
<evidence type="ECO:0000256" key="1">
    <source>
        <dbReference type="SAM" id="MobiDB-lite"/>
    </source>
</evidence>
<gene>
    <name evidence="3" type="ORF">COY87_05045</name>
</gene>
<dbReference type="NCBIfam" id="TIGR01764">
    <property type="entry name" value="excise"/>
    <property type="match status" value="1"/>
</dbReference>
<name>A0A2M7QI03_9BACT</name>
<comment type="caution">
    <text evidence="3">The sequence shown here is derived from an EMBL/GenBank/DDBJ whole genome shotgun (WGS) entry which is preliminary data.</text>
</comment>
<evidence type="ECO:0000313" key="4">
    <source>
        <dbReference type="Proteomes" id="UP000229401"/>
    </source>
</evidence>
<dbReference type="InterPro" id="IPR041657">
    <property type="entry name" value="HTH_17"/>
</dbReference>
<evidence type="ECO:0000313" key="3">
    <source>
        <dbReference type="EMBL" id="PIY71658.1"/>
    </source>
</evidence>
<accession>A0A2M7QI03</accession>
<reference evidence="4" key="1">
    <citation type="submission" date="2017-09" db="EMBL/GenBank/DDBJ databases">
        <title>Depth-based differentiation of microbial function through sediment-hosted aquifers and enrichment of novel symbionts in the deep terrestrial subsurface.</title>
        <authorList>
            <person name="Probst A.J."/>
            <person name="Ladd B."/>
            <person name="Jarett J.K."/>
            <person name="Geller-Mcgrath D.E."/>
            <person name="Sieber C.M.K."/>
            <person name="Emerson J.B."/>
            <person name="Anantharaman K."/>
            <person name="Thomas B.C."/>
            <person name="Malmstrom R."/>
            <person name="Stieglmeier M."/>
            <person name="Klingl A."/>
            <person name="Woyke T."/>
            <person name="Ryan C.M."/>
            <person name="Banfield J.F."/>
        </authorList>
    </citation>
    <scope>NUCLEOTIDE SEQUENCE [LARGE SCALE GENOMIC DNA]</scope>
</reference>
<dbReference type="AlphaFoldDB" id="A0A2M7QI03"/>
<proteinExistence type="predicted"/>